<dbReference type="InterPro" id="IPR010982">
    <property type="entry name" value="Lambda_DNA-bd_dom_sf"/>
</dbReference>
<dbReference type="CDD" id="cd00093">
    <property type="entry name" value="HTH_XRE"/>
    <property type="match status" value="1"/>
</dbReference>
<evidence type="ECO:0000313" key="3">
    <source>
        <dbReference type="Proteomes" id="UP000823960"/>
    </source>
</evidence>
<dbReference type="SUPFAM" id="SSF47413">
    <property type="entry name" value="lambda repressor-like DNA-binding domains"/>
    <property type="match status" value="1"/>
</dbReference>
<reference evidence="2" key="1">
    <citation type="submission" date="2020-10" db="EMBL/GenBank/DDBJ databases">
        <authorList>
            <person name="Gilroy R."/>
        </authorList>
    </citation>
    <scope>NUCLEOTIDE SEQUENCE</scope>
    <source>
        <strain evidence="2">1370</strain>
    </source>
</reference>
<gene>
    <name evidence="2" type="ORF">IAD28_07125</name>
</gene>
<feature type="domain" description="HTH cro/C1-type" evidence="1">
    <location>
        <begin position="8"/>
        <end position="61"/>
    </location>
</feature>
<dbReference type="InterPro" id="IPR011990">
    <property type="entry name" value="TPR-like_helical_dom_sf"/>
</dbReference>
<name>A0A9D1NRE9_9FIRM</name>
<proteinExistence type="predicted"/>
<dbReference type="Pfam" id="PF01381">
    <property type="entry name" value="HTH_3"/>
    <property type="match status" value="1"/>
</dbReference>
<dbReference type="AlphaFoldDB" id="A0A9D1NRE9"/>
<evidence type="ECO:0000259" key="1">
    <source>
        <dbReference type="PROSITE" id="PS50943"/>
    </source>
</evidence>
<dbReference type="PANTHER" id="PTHR37038:SF14">
    <property type="entry name" value="TRANSCRIPTIONAL ACTIVATOR"/>
    <property type="match status" value="1"/>
</dbReference>
<dbReference type="Gene3D" id="1.25.40.10">
    <property type="entry name" value="Tetratricopeptide repeat domain"/>
    <property type="match status" value="1"/>
</dbReference>
<sequence>HRQIGMFIRQRREELGINQSTLCQGVCSISSLSKIENGMQEPRGKTLALLLNRLGFPAGLINMILVEADVEAAIAVYNAEYLFSIEKYAEACEIADSLSSEYENLTKPRQQFLDLMSIVAMQQEGYISHIMALTSLEKLLRDSCPSYQRDELPDVLSFEEVCILIRIAHQLERIGLVEEAVAILKHLRGIHESVADKNCGTPRLGTMVLARLSKYLGILKDLTSALKSASLESRARIRTSPAGILPSLS</sequence>
<accession>A0A9D1NRE9</accession>
<feature type="non-terminal residue" evidence="2">
    <location>
        <position position="1"/>
    </location>
</feature>
<dbReference type="PROSITE" id="PS50943">
    <property type="entry name" value="HTH_CROC1"/>
    <property type="match status" value="1"/>
</dbReference>
<dbReference type="PANTHER" id="PTHR37038">
    <property type="entry name" value="TRANSCRIPTIONAL REGULATOR-RELATED"/>
    <property type="match status" value="1"/>
</dbReference>
<dbReference type="InterPro" id="IPR053163">
    <property type="entry name" value="HTH-type_regulator_Rgg"/>
</dbReference>
<dbReference type="EMBL" id="DVOL01000104">
    <property type="protein sequence ID" value="HIV11446.1"/>
    <property type="molecule type" value="Genomic_DNA"/>
</dbReference>
<dbReference type="GO" id="GO:0003677">
    <property type="term" value="F:DNA binding"/>
    <property type="evidence" value="ECO:0007669"/>
    <property type="project" value="InterPro"/>
</dbReference>
<dbReference type="InterPro" id="IPR001387">
    <property type="entry name" value="Cro/C1-type_HTH"/>
</dbReference>
<reference evidence="2" key="2">
    <citation type="journal article" date="2021" name="PeerJ">
        <title>Extensive microbial diversity within the chicken gut microbiome revealed by metagenomics and culture.</title>
        <authorList>
            <person name="Gilroy R."/>
            <person name="Ravi A."/>
            <person name="Getino M."/>
            <person name="Pursley I."/>
            <person name="Horton D.L."/>
            <person name="Alikhan N.F."/>
            <person name="Baker D."/>
            <person name="Gharbi K."/>
            <person name="Hall N."/>
            <person name="Watson M."/>
            <person name="Adriaenssens E.M."/>
            <person name="Foster-Nyarko E."/>
            <person name="Jarju S."/>
            <person name="Secka A."/>
            <person name="Antonio M."/>
            <person name="Oren A."/>
            <person name="Chaudhuri R.R."/>
            <person name="La Ragione R."/>
            <person name="Hildebrand F."/>
            <person name="Pallen M.J."/>
        </authorList>
    </citation>
    <scope>NUCLEOTIDE SEQUENCE</scope>
    <source>
        <strain evidence="2">1370</strain>
    </source>
</reference>
<comment type="caution">
    <text evidence="2">The sequence shown here is derived from an EMBL/GenBank/DDBJ whole genome shotgun (WGS) entry which is preliminary data.</text>
</comment>
<organism evidence="2 3">
    <name type="scientific">Candidatus Faeciplasma avium</name>
    <dbReference type="NCBI Taxonomy" id="2840798"/>
    <lineage>
        <taxon>Bacteria</taxon>
        <taxon>Bacillati</taxon>
        <taxon>Bacillota</taxon>
        <taxon>Clostridia</taxon>
        <taxon>Eubacteriales</taxon>
        <taxon>Oscillospiraceae</taxon>
        <taxon>Oscillospiraceae incertae sedis</taxon>
        <taxon>Candidatus Faeciplasma</taxon>
    </lineage>
</organism>
<evidence type="ECO:0000313" key="2">
    <source>
        <dbReference type="EMBL" id="HIV11446.1"/>
    </source>
</evidence>
<dbReference type="Proteomes" id="UP000823960">
    <property type="component" value="Unassembled WGS sequence"/>
</dbReference>
<dbReference type="SMART" id="SM00530">
    <property type="entry name" value="HTH_XRE"/>
    <property type="match status" value="1"/>
</dbReference>
<protein>
    <submittedName>
        <fullName evidence="2">Helix-turn-helix transcriptional regulator</fullName>
    </submittedName>
</protein>